<evidence type="ECO:0000313" key="5">
    <source>
        <dbReference type="Proteomes" id="UP000241434"/>
    </source>
</evidence>
<reference evidence="4" key="1">
    <citation type="thesis" date="2015" institute="Rutgers" country="The State University of New Jersey, 14 College Farm Rd., New Brunswick, NJ, USA">
        <title>Ammonia toxicity in bacteria and its implications for treatment of and resource recovery from highly nitrogenous organic wastes.</title>
        <authorList>
            <person name="Luther A.K."/>
        </authorList>
    </citation>
    <scope>NUCLEOTIDE SEQUENCE</scope>
    <source>
        <strain evidence="4">RT-10B</strain>
    </source>
</reference>
<accession>A0A2P7Q0C1</accession>
<dbReference type="SUPFAM" id="SSF52218">
    <property type="entry name" value="Flavoproteins"/>
    <property type="match status" value="1"/>
</dbReference>
<dbReference type="Gene3D" id="3.40.50.360">
    <property type="match status" value="1"/>
</dbReference>
<evidence type="ECO:0000259" key="3">
    <source>
        <dbReference type="Pfam" id="PF03358"/>
    </source>
</evidence>
<evidence type="ECO:0000256" key="2">
    <source>
        <dbReference type="ARBA" id="ARBA00022643"/>
    </source>
</evidence>
<dbReference type="Pfam" id="PF03358">
    <property type="entry name" value="FMN_red"/>
    <property type="match status" value="1"/>
</dbReference>
<keyword evidence="2" id="KW-0288">FMN</keyword>
<dbReference type="AlphaFoldDB" id="A0A2P7Q0C1"/>
<dbReference type="EMBL" id="JYGE01000004">
    <property type="protein sequence ID" value="PSJ31380.1"/>
    <property type="molecule type" value="Genomic_DNA"/>
</dbReference>
<comment type="caution">
    <text evidence="4">The sequence shown here is derived from an EMBL/GenBank/DDBJ whole genome shotgun (WGS) entry which is preliminary data.</text>
</comment>
<dbReference type="PANTHER" id="PTHR43278">
    <property type="entry name" value="NAD(P)H-DEPENDENT FMN-CONTAINING OXIDOREDUCTASE YWQN-RELATED"/>
    <property type="match status" value="1"/>
</dbReference>
<dbReference type="RefSeq" id="WP_106776837.1">
    <property type="nucleotide sequence ID" value="NZ_JYGE01000004.1"/>
</dbReference>
<dbReference type="GO" id="GO:0016491">
    <property type="term" value="F:oxidoreductase activity"/>
    <property type="evidence" value="ECO:0007669"/>
    <property type="project" value="InterPro"/>
</dbReference>
<sequence>MKVYILMGSPRKNGNTASLLDPFVSELARDNVEIETVWLYDKEINSCISCRVCQKDWTKFGCFHSDDVGEIFDGILDADLIILATPIYSWYCTSPMKALLDRLVYGMNKYYGEEKGPALWEGKKLSIITTCGYRPEKAADLFEEGMKRYCKHSKLEYLGMLAERSLGYNHDFMNTDKKKNAEEFAKKIYELCQNE</sequence>
<gene>
    <name evidence="4" type="ORF">UF10_05485</name>
</gene>
<dbReference type="OrthoDB" id="9805976at2"/>
<keyword evidence="1" id="KW-0285">Flavoprotein</keyword>
<dbReference type="Proteomes" id="UP000241434">
    <property type="component" value="Unassembled WGS sequence"/>
</dbReference>
<protein>
    <submittedName>
        <fullName evidence="4">NADPH-dependent FMN reductase</fullName>
    </submittedName>
</protein>
<dbReference type="PANTHER" id="PTHR43278:SF4">
    <property type="entry name" value="NAD(P)H-DEPENDENT FMN-CONTAINING OXIDOREDUCTASE YWQN-RELATED"/>
    <property type="match status" value="1"/>
</dbReference>
<evidence type="ECO:0000256" key="1">
    <source>
        <dbReference type="ARBA" id="ARBA00022630"/>
    </source>
</evidence>
<name>A0A2P7Q0C1_9FIRM</name>
<proteinExistence type="predicted"/>
<organism evidence="4 5">
    <name type="scientific">Peptostreptococcus russellii</name>
    <dbReference type="NCBI Taxonomy" id="215200"/>
    <lineage>
        <taxon>Bacteria</taxon>
        <taxon>Bacillati</taxon>
        <taxon>Bacillota</taxon>
        <taxon>Clostridia</taxon>
        <taxon>Peptostreptococcales</taxon>
        <taxon>Peptostreptococcaceae</taxon>
        <taxon>Peptostreptococcus</taxon>
    </lineage>
</organism>
<dbReference type="InterPro" id="IPR029039">
    <property type="entry name" value="Flavoprotein-like_sf"/>
</dbReference>
<dbReference type="InterPro" id="IPR051796">
    <property type="entry name" value="ISF_SsuE-like"/>
</dbReference>
<feature type="domain" description="NADPH-dependent FMN reductase-like" evidence="3">
    <location>
        <begin position="1"/>
        <end position="133"/>
    </location>
</feature>
<dbReference type="InterPro" id="IPR005025">
    <property type="entry name" value="FMN_Rdtase-like_dom"/>
</dbReference>
<evidence type="ECO:0000313" key="4">
    <source>
        <dbReference type="EMBL" id="PSJ31380.1"/>
    </source>
</evidence>
<keyword evidence="5" id="KW-1185">Reference proteome</keyword>